<dbReference type="GeneID" id="20653996"/>
<sequence>MALYYESVDASDAVQDVTVPCPLTPSGLCSLNGACRKGACSCFSGFVGESCSNAVICPKDFTTCTVSTCDPICSQSTSDVIVVSVNGDDTQGTGKLMDASGSGTDPKAVQSLRRALELAKPNQTILLYPGVYRGSGNCSVTVSTSDILIRGLRGQAVTIIDCQSLWRGLMISGVSVRLAGFTLQNTLAASNNNGAAISASKASIQMENVYIKNGKSLQNGGGIYAYQSDLKFTSSKLSNCSAVAKGGAIFMDSSNLSLVQSFVELSSASQGGGIYAQNSVTVQGDGNSTISNNTAAQNGGGICASGSFNGTILSLIQNNASVGAGIAAISGSSTLSKVNITQNRAINDGGGIALLNTANVAVYYSPIRMNHAERYGGGVYVLSNGTFDNKGASEIFKCTAGKGIEGDAYTCFRIRD</sequence>
<protein>
    <recommendedName>
        <fullName evidence="10">EGF-like domain-containing protein</fullName>
    </recommendedName>
</protein>
<proteinExistence type="predicted"/>
<dbReference type="PANTHER" id="PTHR11319">
    <property type="entry name" value="G PROTEIN-COUPLED RECEPTOR-RELATED"/>
    <property type="match status" value="1"/>
</dbReference>
<dbReference type="PANTHER" id="PTHR11319:SF35">
    <property type="entry name" value="OUTER MEMBRANE PROTEIN PMPC-RELATED"/>
    <property type="match status" value="1"/>
</dbReference>
<evidence type="ECO:0000256" key="2">
    <source>
        <dbReference type="ARBA" id="ARBA00004442"/>
    </source>
</evidence>
<dbReference type="SUPFAM" id="SSF51126">
    <property type="entry name" value="Pectin lyase-like"/>
    <property type="match status" value="1"/>
</dbReference>
<dbReference type="KEGG" id="psoj:PHYSODRAFT_470730"/>
<dbReference type="InterPro" id="IPR011050">
    <property type="entry name" value="Pectin_lyase_fold/virulence"/>
</dbReference>
<dbReference type="RefSeq" id="XP_009515387.1">
    <property type="nucleotide sequence ID" value="XM_009517092.1"/>
</dbReference>
<dbReference type="SMR" id="G4YH89"/>
<accession>G4YH89</accession>
<keyword evidence="5" id="KW-0732">Signal</keyword>
<evidence type="ECO:0000256" key="4">
    <source>
        <dbReference type="ARBA" id="ARBA00022525"/>
    </source>
</evidence>
<dbReference type="AlphaFoldDB" id="G4YH89"/>
<dbReference type="EMBL" id="JH159151">
    <property type="protein sequence ID" value="EGZ28112.1"/>
    <property type="molecule type" value="Genomic_DNA"/>
</dbReference>
<gene>
    <name evidence="8" type="ORF">PHYSODRAFT_470730</name>
</gene>
<evidence type="ECO:0000256" key="1">
    <source>
        <dbReference type="ARBA" id="ARBA00004196"/>
    </source>
</evidence>
<dbReference type="InterPro" id="IPR003368">
    <property type="entry name" value="POMP_repeat"/>
</dbReference>
<dbReference type="STRING" id="1094619.G4YH89"/>
<evidence type="ECO:0000256" key="7">
    <source>
        <dbReference type="ARBA" id="ARBA00023237"/>
    </source>
</evidence>
<evidence type="ECO:0000313" key="9">
    <source>
        <dbReference type="Proteomes" id="UP000002640"/>
    </source>
</evidence>
<keyword evidence="4" id="KW-0964">Secreted</keyword>
<evidence type="ECO:0000256" key="5">
    <source>
        <dbReference type="ARBA" id="ARBA00022729"/>
    </source>
</evidence>
<keyword evidence="6" id="KW-0472">Membrane</keyword>
<keyword evidence="7" id="KW-0998">Cell outer membrane</keyword>
<evidence type="ECO:0000256" key="3">
    <source>
        <dbReference type="ARBA" id="ARBA00004613"/>
    </source>
</evidence>
<evidence type="ECO:0000256" key="6">
    <source>
        <dbReference type="ARBA" id="ARBA00023136"/>
    </source>
</evidence>
<evidence type="ECO:0008006" key="10">
    <source>
        <dbReference type="Google" id="ProtNLM"/>
    </source>
</evidence>
<keyword evidence="9" id="KW-1185">Reference proteome</keyword>
<dbReference type="Pfam" id="PF02415">
    <property type="entry name" value="Chlam_PMP"/>
    <property type="match status" value="1"/>
</dbReference>
<evidence type="ECO:0000313" key="8">
    <source>
        <dbReference type="EMBL" id="EGZ28112.1"/>
    </source>
</evidence>
<dbReference type="InterPro" id="IPR012334">
    <property type="entry name" value="Pectin_lyas_fold"/>
</dbReference>
<comment type="subcellular location">
    <subcellularLocation>
        <location evidence="1">Cell envelope</location>
    </subcellularLocation>
    <subcellularLocation>
        <location evidence="2">Cell outer membrane</location>
    </subcellularLocation>
    <subcellularLocation>
        <location evidence="3">Secreted</location>
    </subcellularLocation>
</comment>
<name>G4YH89_PHYSP</name>
<dbReference type="InParanoid" id="G4YH89"/>
<organism evidence="8 9">
    <name type="scientific">Phytophthora sojae (strain P6497)</name>
    <name type="common">Soybean stem and root rot agent</name>
    <name type="synonym">Phytophthora megasperma f. sp. glycines</name>
    <dbReference type="NCBI Taxonomy" id="1094619"/>
    <lineage>
        <taxon>Eukaryota</taxon>
        <taxon>Sar</taxon>
        <taxon>Stramenopiles</taxon>
        <taxon>Oomycota</taxon>
        <taxon>Peronosporomycetes</taxon>
        <taxon>Peronosporales</taxon>
        <taxon>Peronosporaceae</taxon>
        <taxon>Phytophthora</taxon>
    </lineage>
</organism>
<dbReference type="OMA" id="NANSHQN"/>
<dbReference type="Gene3D" id="2.60.120.260">
    <property type="entry name" value="Galactose-binding domain-like"/>
    <property type="match status" value="1"/>
</dbReference>
<dbReference type="Gene3D" id="2.160.20.10">
    <property type="entry name" value="Single-stranded right-handed beta-helix, Pectin lyase-like"/>
    <property type="match status" value="1"/>
</dbReference>
<dbReference type="Pfam" id="PF23106">
    <property type="entry name" value="EGF_Teneurin"/>
    <property type="match status" value="1"/>
</dbReference>
<dbReference type="GO" id="GO:0005576">
    <property type="term" value="C:extracellular region"/>
    <property type="evidence" value="ECO:0007669"/>
    <property type="project" value="UniProtKB-SubCell"/>
</dbReference>
<reference evidence="8 9" key="1">
    <citation type="journal article" date="2006" name="Science">
        <title>Phytophthora genome sequences uncover evolutionary origins and mechanisms of pathogenesis.</title>
        <authorList>
            <person name="Tyler B.M."/>
            <person name="Tripathy S."/>
            <person name="Zhang X."/>
            <person name="Dehal P."/>
            <person name="Jiang R.H."/>
            <person name="Aerts A."/>
            <person name="Arredondo F.D."/>
            <person name="Baxter L."/>
            <person name="Bensasson D."/>
            <person name="Beynon J.L."/>
            <person name="Chapman J."/>
            <person name="Damasceno C.M."/>
            <person name="Dorrance A.E."/>
            <person name="Dou D."/>
            <person name="Dickerman A.W."/>
            <person name="Dubchak I.L."/>
            <person name="Garbelotto M."/>
            <person name="Gijzen M."/>
            <person name="Gordon S.G."/>
            <person name="Govers F."/>
            <person name="Grunwald N.J."/>
            <person name="Huang W."/>
            <person name="Ivors K.L."/>
            <person name="Jones R.W."/>
            <person name="Kamoun S."/>
            <person name="Krampis K."/>
            <person name="Lamour K.H."/>
            <person name="Lee M.K."/>
            <person name="McDonald W.H."/>
            <person name="Medina M."/>
            <person name="Meijer H.J."/>
            <person name="Nordberg E.K."/>
            <person name="Maclean D.J."/>
            <person name="Ospina-Giraldo M.D."/>
            <person name="Morris P.F."/>
            <person name="Phuntumart V."/>
            <person name="Putnam N.H."/>
            <person name="Rash S."/>
            <person name="Rose J.K."/>
            <person name="Sakihama Y."/>
            <person name="Salamov A.A."/>
            <person name="Savidor A."/>
            <person name="Scheuring C.F."/>
            <person name="Smith B.M."/>
            <person name="Sobral B.W."/>
            <person name="Terry A."/>
            <person name="Torto-Alalibo T.A."/>
            <person name="Win J."/>
            <person name="Xu Z."/>
            <person name="Zhang H."/>
            <person name="Grigoriev I.V."/>
            <person name="Rokhsar D.S."/>
            <person name="Boore J.L."/>
        </authorList>
    </citation>
    <scope>NUCLEOTIDE SEQUENCE [LARGE SCALE GENOMIC DNA]</scope>
    <source>
        <strain evidence="8 9">P6497</strain>
    </source>
</reference>
<dbReference type="Proteomes" id="UP000002640">
    <property type="component" value="Unassembled WGS sequence"/>
</dbReference>